<accession>A0A6A6HD23</accession>
<reference evidence="2" key="1">
    <citation type="journal article" date="2020" name="Stud. Mycol.">
        <title>101 Dothideomycetes genomes: a test case for predicting lifestyles and emergence of pathogens.</title>
        <authorList>
            <person name="Haridas S."/>
            <person name="Albert R."/>
            <person name="Binder M."/>
            <person name="Bloem J."/>
            <person name="Labutti K."/>
            <person name="Salamov A."/>
            <person name="Andreopoulos B."/>
            <person name="Baker S."/>
            <person name="Barry K."/>
            <person name="Bills G."/>
            <person name="Bluhm B."/>
            <person name="Cannon C."/>
            <person name="Castanera R."/>
            <person name="Culley D."/>
            <person name="Daum C."/>
            <person name="Ezra D."/>
            <person name="Gonzalez J."/>
            <person name="Henrissat B."/>
            <person name="Kuo A."/>
            <person name="Liang C."/>
            <person name="Lipzen A."/>
            <person name="Lutzoni F."/>
            <person name="Magnuson J."/>
            <person name="Mondo S."/>
            <person name="Nolan M."/>
            <person name="Ohm R."/>
            <person name="Pangilinan J."/>
            <person name="Park H.-J."/>
            <person name="Ramirez L."/>
            <person name="Alfaro M."/>
            <person name="Sun H."/>
            <person name="Tritt A."/>
            <person name="Yoshinaga Y."/>
            <person name="Zwiers L.-H."/>
            <person name="Turgeon B."/>
            <person name="Goodwin S."/>
            <person name="Spatafora J."/>
            <person name="Crous P."/>
            <person name="Grigoriev I."/>
        </authorList>
    </citation>
    <scope>NUCLEOTIDE SEQUENCE</scope>
    <source>
        <strain evidence="2">Tuck. ex Michener</strain>
    </source>
</reference>
<evidence type="ECO:0000313" key="3">
    <source>
        <dbReference type="Proteomes" id="UP000800092"/>
    </source>
</evidence>
<dbReference type="Proteomes" id="UP000800092">
    <property type="component" value="Unassembled WGS sequence"/>
</dbReference>
<proteinExistence type="predicted"/>
<organism evidence="2 3">
    <name type="scientific">Viridothelium virens</name>
    <name type="common">Speckled blister lichen</name>
    <name type="synonym">Trypethelium virens</name>
    <dbReference type="NCBI Taxonomy" id="1048519"/>
    <lineage>
        <taxon>Eukaryota</taxon>
        <taxon>Fungi</taxon>
        <taxon>Dikarya</taxon>
        <taxon>Ascomycota</taxon>
        <taxon>Pezizomycotina</taxon>
        <taxon>Dothideomycetes</taxon>
        <taxon>Dothideomycetes incertae sedis</taxon>
        <taxon>Trypetheliales</taxon>
        <taxon>Trypetheliaceae</taxon>
        <taxon>Viridothelium</taxon>
    </lineage>
</organism>
<gene>
    <name evidence="2" type="ORF">EV356DRAFT_93564</name>
</gene>
<feature type="transmembrane region" description="Helical" evidence="1">
    <location>
        <begin position="48"/>
        <end position="65"/>
    </location>
</feature>
<keyword evidence="1" id="KW-1133">Transmembrane helix</keyword>
<evidence type="ECO:0000313" key="2">
    <source>
        <dbReference type="EMBL" id="KAF2236014.1"/>
    </source>
</evidence>
<protein>
    <submittedName>
        <fullName evidence="2">Uncharacterized protein</fullName>
    </submittedName>
</protein>
<keyword evidence="1" id="KW-0812">Transmembrane</keyword>
<dbReference type="EMBL" id="ML991788">
    <property type="protein sequence ID" value="KAF2236014.1"/>
    <property type="molecule type" value="Genomic_DNA"/>
</dbReference>
<feature type="transmembrane region" description="Helical" evidence="1">
    <location>
        <begin position="7"/>
        <end position="28"/>
    </location>
</feature>
<keyword evidence="1" id="KW-0472">Membrane</keyword>
<sequence length="78" mass="9069">MLIRILFYLYILVVASALLELRKPFLQWLFWYPNILIGSLRRRVGGTLLWYIIAVPLMILFEWGLSKASLETLATGRG</sequence>
<name>A0A6A6HD23_VIRVR</name>
<dbReference type="AlphaFoldDB" id="A0A6A6HD23"/>
<evidence type="ECO:0000256" key="1">
    <source>
        <dbReference type="SAM" id="Phobius"/>
    </source>
</evidence>
<keyword evidence="3" id="KW-1185">Reference proteome</keyword>